<dbReference type="GO" id="GO:0016491">
    <property type="term" value="F:oxidoreductase activity"/>
    <property type="evidence" value="ECO:0007669"/>
    <property type="project" value="UniProtKB-KW"/>
</dbReference>
<evidence type="ECO:0000313" key="3">
    <source>
        <dbReference type="EMBL" id="BBG31275.1"/>
    </source>
</evidence>
<dbReference type="PANTHER" id="PTHR11091">
    <property type="entry name" value="OXIDOREDUCTASE-RELATED"/>
    <property type="match status" value="1"/>
</dbReference>
<dbReference type="STRING" id="1123510.GCA_000620025_01711"/>
<dbReference type="InterPro" id="IPR043143">
    <property type="entry name" value="Mal/L-sulf/L-lact_DH-like_NADP"/>
</dbReference>
<dbReference type="Pfam" id="PF02615">
    <property type="entry name" value="Ldh_2"/>
    <property type="match status" value="1"/>
</dbReference>
<dbReference type="SUPFAM" id="SSF89733">
    <property type="entry name" value="L-sulfolactate dehydrogenase-like"/>
    <property type="match status" value="1"/>
</dbReference>
<dbReference type="InterPro" id="IPR036111">
    <property type="entry name" value="Mal/L-sulfo/L-lacto_DH-like_sf"/>
</dbReference>
<evidence type="ECO:0000256" key="1">
    <source>
        <dbReference type="ARBA" id="ARBA00006056"/>
    </source>
</evidence>
<accession>A0A348HI23</accession>
<protein>
    <submittedName>
        <fullName evidence="3">Malate/L-lactate dehydrogenases</fullName>
    </submittedName>
</protein>
<evidence type="ECO:0000313" key="4">
    <source>
        <dbReference type="Proteomes" id="UP000267342"/>
    </source>
</evidence>
<keyword evidence="4" id="KW-1185">Reference proteome</keyword>
<dbReference type="PANTHER" id="PTHR11091:SF0">
    <property type="entry name" value="MALATE DEHYDROGENASE"/>
    <property type="match status" value="1"/>
</dbReference>
<gene>
    <name evidence="3" type="ORF">ZBT109_2545</name>
</gene>
<organism evidence="3 4">
    <name type="scientific">Zymobacter palmae</name>
    <dbReference type="NCBI Taxonomy" id="33074"/>
    <lineage>
        <taxon>Bacteria</taxon>
        <taxon>Pseudomonadati</taxon>
        <taxon>Pseudomonadota</taxon>
        <taxon>Gammaproteobacteria</taxon>
        <taxon>Oceanospirillales</taxon>
        <taxon>Halomonadaceae</taxon>
        <taxon>Zymobacter group</taxon>
        <taxon>Zymobacter</taxon>
    </lineage>
</organism>
<dbReference type="Gene3D" id="1.10.1530.10">
    <property type="match status" value="1"/>
</dbReference>
<dbReference type="RefSeq" id="WP_027704992.1">
    <property type="nucleotide sequence ID" value="NZ_AP018933.1"/>
</dbReference>
<dbReference type="KEGG" id="zpl:ZBT109_2545"/>
<sequence length="340" mass="36443">MTTATVHLSLSDAHALAVRILEHNGFSAAHAHAIADTVVAGERDGCASHGLYRVLGCVHTLKQGKASGDAEPAFHRMAPALLRVDAQQAFYSLAYQQAVPQLIEIAREQGIAAMGINNCVHYAALWRDIEAFTAAGLVAIACTPSHAWVTPYGGSQRLLGTNPFAFGWPRPDGRDPYIFDFATSASARGEIELHRRAGKPIPEGWGVDEEGNACTDAAKVLRGAQLTFGGHKGSALSVMIELLAGPLIADMTSRESLAFDGGKGKTLPMGGELVIVIDPKRFLGEYADQELARAETSLFKVMEDDGVRMPGARRYRNRAVSQQQGVDIPQALFDDLNALL</sequence>
<dbReference type="InterPro" id="IPR043144">
    <property type="entry name" value="Mal/L-sulf/L-lact_DH-like_ah"/>
</dbReference>
<dbReference type="OrthoDB" id="9769447at2"/>
<evidence type="ECO:0000256" key="2">
    <source>
        <dbReference type="ARBA" id="ARBA00023002"/>
    </source>
</evidence>
<dbReference type="Gene3D" id="3.30.1370.60">
    <property type="entry name" value="Hypothetical oxidoreductase yiak, domain 2"/>
    <property type="match status" value="1"/>
</dbReference>
<dbReference type="EMBL" id="AP018933">
    <property type="protein sequence ID" value="BBG31275.1"/>
    <property type="molecule type" value="Genomic_DNA"/>
</dbReference>
<name>A0A348HI23_9GAMM</name>
<dbReference type="InterPro" id="IPR003767">
    <property type="entry name" value="Malate/L-lactate_DH-like"/>
</dbReference>
<proteinExistence type="inferred from homology"/>
<reference evidence="3 4" key="1">
    <citation type="submission" date="2018-09" db="EMBL/GenBank/DDBJ databases">
        <title>Zymobacter palmae IAM14233 (=T109) whole genome analysis.</title>
        <authorList>
            <person name="Yanase H."/>
        </authorList>
    </citation>
    <scope>NUCLEOTIDE SEQUENCE [LARGE SCALE GENOMIC DNA]</scope>
    <source>
        <strain evidence="3 4">IAM14233</strain>
    </source>
</reference>
<comment type="similarity">
    <text evidence="1">Belongs to the LDH2/MDH2 oxidoreductase family.</text>
</comment>
<keyword evidence="2" id="KW-0560">Oxidoreductase</keyword>
<dbReference type="Proteomes" id="UP000267342">
    <property type="component" value="Chromosome"/>
</dbReference>
<dbReference type="AlphaFoldDB" id="A0A348HI23"/>